<accession>A0ABU0B4B5</accession>
<keyword evidence="1" id="KW-1133">Transmembrane helix</keyword>
<reference evidence="2 3" key="1">
    <citation type="submission" date="2023-07" db="EMBL/GenBank/DDBJ databases">
        <title>Genomic Encyclopedia of Type Strains, Phase IV (KMG-IV): sequencing the most valuable type-strain genomes for metagenomic binning, comparative biology and taxonomic classification.</title>
        <authorList>
            <person name="Goeker M."/>
        </authorList>
    </citation>
    <scope>NUCLEOTIDE SEQUENCE [LARGE SCALE GENOMIC DNA]</scope>
    <source>
        <strain evidence="2 3">DSM 12396</strain>
    </source>
</reference>
<keyword evidence="1" id="KW-0812">Transmembrane</keyword>
<protein>
    <recommendedName>
        <fullName evidence="4">ABC transporter permease</fullName>
    </recommendedName>
</protein>
<organism evidence="2 3">
    <name type="scientific">Desulfofundulus luciae</name>
    <dbReference type="NCBI Taxonomy" id="74702"/>
    <lineage>
        <taxon>Bacteria</taxon>
        <taxon>Bacillati</taxon>
        <taxon>Bacillota</taxon>
        <taxon>Clostridia</taxon>
        <taxon>Eubacteriales</taxon>
        <taxon>Peptococcaceae</taxon>
        <taxon>Desulfofundulus</taxon>
    </lineage>
</organism>
<feature type="transmembrane region" description="Helical" evidence="1">
    <location>
        <begin position="47"/>
        <end position="65"/>
    </location>
</feature>
<proteinExistence type="predicted"/>
<keyword evidence="1" id="KW-0472">Membrane</keyword>
<evidence type="ECO:0000313" key="2">
    <source>
        <dbReference type="EMBL" id="MDQ0286791.1"/>
    </source>
</evidence>
<feature type="transmembrane region" description="Helical" evidence="1">
    <location>
        <begin position="145"/>
        <end position="170"/>
    </location>
</feature>
<dbReference type="Proteomes" id="UP001225644">
    <property type="component" value="Unassembled WGS sequence"/>
</dbReference>
<feature type="transmembrane region" description="Helical" evidence="1">
    <location>
        <begin position="103"/>
        <end position="124"/>
    </location>
</feature>
<comment type="caution">
    <text evidence="2">The sequence shown here is derived from an EMBL/GenBank/DDBJ whole genome shotgun (WGS) entry which is preliminary data.</text>
</comment>
<keyword evidence="3" id="KW-1185">Reference proteome</keyword>
<evidence type="ECO:0000313" key="3">
    <source>
        <dbReference type="Proteomes" id="UP001225644"/>
    </source>
</evidence>
<name>A0ABU0B4B5_9FIRM</name>
<gene>
    <name evidence="2" type="ORF">J2Z49_001908</name>
</gene>
<feature type="transmembrane region" description="Helical" evidence="1">
    <location>
        <begin position="176"/>
        <end position="197"/>
    </location>
</feature>
<sequence length="213" mass="24829">MAIIPQQRLFGWRGNVLLDILFLPARFLSLSFWTIRFTWHLGLLHKLFIYLFPLSFFLYEVGTRWQECPYGPSPHGYVYSTSWLELSAAWEHFWATGGHVEELLGTVLFFLLLLGGAEFFLPAFSATIVRATGRQVLSPLTYFNWLEFCFVWLPMLASYTLASCFAAILVREFAASFASAIMWVLGYVLLSTLWFAFREYCWHAGLWWRFITV</sequence>
<dbReference type="EMBL" id="JAUSUX010000014">
    <property type="protein sequence ID" value="MDQ0286791.1"/>
    <property type="molecule type" value="Genomic_DNA"/>
</dbReference>
<evidence type="ECO:0008006" key="4">
    <source>
        <dbReference type="Google" id="ProtNLM"/>
    </source>
</evidence>
<evidence type="ECO:0000256" key="1">
    <source>
        <dbReference type="SAM" id="Phobius"/>
    </source>
</evidence>
<dbReference type="RefSeq" id="WP_307402400.1">
    <property type="nucleotide sequence ID" value="NZ_JAUSUX010000014.1"/>
</dbReference>